<gene>
    <name evidence="7" type="ORF">ACFOLG_17955</name>
</gene>
<evidence type="ECO:0000256" key="4">
    <source>
        <dbReference type="ARBA" id="ARBA00022989"/>
    </source>
</evidence>
<evidence type="ECO:0000256" key="6">
    <source>
        <dbReference type="SAM" id="Phobius"/>
    </source>
</evidence>
<evidence type="ECO:0000313" key="8">
    <source>
        <dbReference type="Proteomes" id="UP001595741"/>
    </source>
</evidence>
<proteinExistence type="predicted"/>
<accession>A0ABV7RIA6</accession>
<dbReference type="PANTHER" id="PTHR30086">
    <property type="entry name" value="ARGININE EXPORTER PROTEIN ARGO"/>
    <property type="match status" value="1"/>
</dbReference>
<evidence type="ECO:0000256" key="1">
    <source>
        <dbReference type="ARBA" id="ARBA00004651"/>
    </source>
</evidence>
<evidence type="ECO:0000256" key="5">
    <source>
        <dbReference type="ARBA" id="ARBA00023136"/>
    </source>
</evidence>
<feature type="transmembrane region" description="Helical" evidence="6">
    <location>
        <begin position="39"/>
        <end position="65"/>
    </location>
</feature>
<dbReference type="PIRSF" id="PIRSF006324">
    <property type="entry name" value="LeuE"/>
    <property type="match status" value="1"/>
</dbReference>
<evidence type="ECO:0000256" key="3">
    <source>
        <dbReference type="ARBA" id="ARBA00022692"/>
    </source>
</evidence>
<evidence type="ECO:0000313" key="7">
    <source>
        <dbReference type="EMBL" id="MFC3534054.1"/>
    </source>
</evidence>
<keyword evidence="3 6" id="KW-0812">Transmembrane</keyword>
<dbReference type="Pfam" id="PF01810">
    <property type="entry name" value="LysE"/>
    <property type="match status" value="1"/>
</dbReference>
<comment type="subcellular location">
    <subcellularLocation>
        <location evidence="1">Cell membrane</location>
        <topology evidence="1">Multi-pass membrane protein</topology>
    </subcellularLocation>
</comment>
<sequence length="205" mass="21601">MLELLAVATITILAVISPGADFAMITRYSLLHGRRAGLLAALGIALGVLLHVLYTLLGVGLLLAASPLWLNLLKWLGAAYLVYIGIQTFRSPPLPAHSAAAAKPCHSGWQALRSGLLCNALNPKTTLFVVSTFSQLVSPGTPLWQQAAYGLFMAAAHLLWFALVALCLSSASLRAQLLQRQQQLNRVIGAILATLGGVLAASSVV</sequence>
<keyword evidence="4 6" id="KW-1133">Transmembrane helix</keyword>
<comment type="caution">
    <text evidence="7">The sequence shown here is derived from an EMBL/GenBank/DDBJ whole genome shotgun (WGS) entry which is preliminary data.</text>
</comment>
<dbReference type="InterPro" id="IPR001123">
    <property type="entry name" value="LeuE-type"/>
</dbReference>
<evidence type="ECO:0000256" key="2">
    <source>
        <dbReference type="ARBA" id="ARBA00022475"/>
    </source>
</evidence>
<dbReference type="RefSeq" id="WP_386094706.1">
    <property type="nucleotide sequence ID" value="NZ_JBHRXN010000036.1"/>
</dbReference>
<name>A0ABV7RIA6_9NEIS</name>
<dbReference type="Proteomes" id="UP001595741">
    <property type="component" value="Unassembled WGS sequence"/>
</dbReference>
<keyword evidence="5 6" id="KW-0472">Membrane</keyword>
<feature type="transmembrane region" description="Helical" evidence="6">
    <location>
        <begin position="184"/>
        <end position="204"/>
    </location>
</feature>
<keyword evidence="2" id="KW-1003">Cell membrane</keyword>
<reference evidence="8" key="1">
    <citation type="journal article" date="2019" name="Int. J. Syst. Evol. Microbiol.">
        <title>The Global Catalogue of Microorganisms (GCM) 10K type strain sequencing project: providing services to taxonomists for standard genome sequencing and annotation.</title>
        <authorList>
            <consortium name="The Broad Institute Genomics Platform"/>
            <consortium name="The Broad Institute Genome Sequencing Center for Infectious Disease"/>
            <person name="Wu L."/>
            <person name="Ma J."/>
        </authorList>
    </citation>
    <scope>NUCLEOTIDE SEQUENCE [LARGE SCALE GENOMIC DNA]</scope>
    <source>
        <strain evidence="8">KCTC 42742</strain>
    </source>
</reference>
<organism evidence="7 8">
    <name type="scientific">Vogesella facilis</name>
    <dbReference type="NCBI Taxonomy" id="1655232"/>
    <lineage>
        <taxon>Bacteria</taxon>
        <taxon>Pseudomonadati</taxon>
        <taxon>Pseudomonadota</taxon>
        <taxon>Betaproteobacteria</taxon>
        <taxon>Neisseriales</taxon>
        <taxon>Chromobacteriaceae</taxon>
        <taxon>Vogesella</taxon>
    </lineage>
</organism>
<feature type="transmembrane region" description="Helical" evidence="6">
    <location>
        <begin position="72"/>
        <end position="89"/>
    </location>
</feature>
<dbReference type="EMBL" id="JBHRXN010000036">
    <property type="protein sequence ID" value="MFC3534054.1"/>
    <property type="molecule type" value="Genomic_DNA"/>
</dbReference>
<dbReference type="PANTHER" id="PTHR30086:SF21">
    <property type="entry name" value="TRANSPORT PROTEIN"/>
    <property type="match status" value="1"/>
</dbReference>
<feature type="transmembrane region" description="Helical" evidence="6">
    <location>
        <begin position="147"/>
        <end position="172"/>
    </location>
</feature>
<keyword evidence="8" id="KW-1185">Reference proteome</keyword>
<protein>
    <submittedName>
        <fullName evidence="7">LysE family translocator</fullName>
    </submittedName>
</protein>